<feature type="region of interest" description="Disordered" evidence="1">
    <location>
        <begin position="28"/>
        <end position="52"/>
    </location>
</feature>
<feature type="compositionally biased region" description="Basic and acidic residues" evidence="1">
    <location>
        <begin position="28"/>
        <end position="41"/>
    </location>
</feature>
<proteinExistence type="predicted"/>
<name>A0A834M4Z5_RHYFE</name>
<protein>
    <submittedName>
        <fullName evidence="2">Uncharacterized protein</fullName>
    </submittedName>
</protein>
<evidence type="ECO:0000313" key="2">
    <source>
        <dbReference type="EMBL" id="KAF7265334.1"/>
    </source>
</evidence>
<organism evidence="2 3">
    <name type="scientific">Rhynchophorus ferrugineus</name>
    <name type="common">Red palm weevil</name>
    <name type="synonym">Curculio ferrugineus</name>
    <dbReference type="NCBI Taxonomy" id="354439"/>
    <lineage>
        <taxon>Eukaryota</taxon>
        <taxon>Metazoa</taxon>
        <taxon>Ecdysozoa</taxon>
        <taxon>Arthropoda</taxon>
        <taxon>Hexapoda</taxon>
        <taxon>Insecta</taxon>
        <taxon>Pterygota</taxon>
        <taxon>Neoptera</taxon>
        <taxon>Endopterygota</taxon>
        <taxon>Coleoptera</taxon>
        <taxon>Polyphaga</taxon>
        <taxon>Cucujiformia</taxon>
        <taxon>Curculionidae</taxon>
        <taxon>Dryophthorinae</taxon>
        <taxon>Rhynchophorus</taxon>
    </lineage>
</organism>
<gene>
    <name evidence="2" type="ORF">GWI33_021240</name>
</gene>
<accession>A0A834M4Z5</accession>
<dbReference type="Proteomes" id="UP000625711">
    <property type="component" value="Unassembled WGS sequence"/>
</dbReference>
<evidence type="ECO:0000256" key="1">
    <source>
        <dbReference type="SAM" id="MobiDB-lite"/>
    </source>
</evidence>
<dbReference type="EMBL" id="JAACXV010014631">
    <property type="protein sequence ID" value="KAF7265334.1"/>
    <property type="molecule type" value="Genomic_DNA"/>
</dbReference>
<dbReference type="AlphaFoldDB" id="A0A834M4Z5"/>
<evidence type="ECO:0000313" key="3">
    <source>
        <dbReference type="Proteomes" id="UP000625711"/>
    </source>
</evidence>
<sequence length="82" mass="8616">MGEVGFNLTIGVGGRSGGMGEGVGEMFREEEAEERGKEGKEPTGPPTRKGCGMFFHEAETGVRLGASSVDILSKLEGVSMEH</sequence>
<comment type="caution">
    <text evidence="2">The sequence shown here is derived from an EMBL/GenBank/DDBJ whole genome shotgun (WGS) entry which is preliminary data.</text>
</comment>
<keyword evidence="3" id="KW-1185">Reference proteome</keyword>
<reference evidence="2" key="1">
    <citation type="submission" date="2020-08" db="EMBL/GenBank/DDBJ databases">
        <title>Genome sequencing and assembly of the red palm weevil Rhynchophorus ferrugineus.</title>
        <authorList>
            <person name="Dias G.B."/>
            <person name="Bergman C.M."/>
            <person name="Manee M."/>
        </authorList>
    </citation>
    <scope>NUCLEOTIDE SEQUENCE</scope>
    <source>
        <strain evidence="2">AA-2017</strain>
        <tissue evidence="2">Whole larva</tissue>
    </source>
</reference>